<accession>A0A6J5LYZ2</accession>
<evidence type="ECO:0000313" key="1">
    <source>
        <dbReference type="EMBL" id="CAB4137970.1"/>
    </source>
</evidence>
<dbReference type="EMBL" id="LR796341">
    <property type="protein sequence ID" value="CAB4137970.1"/>
    <property type="molecule type" value="Genomic_DNA"/>
</dbReference>
<evidence type="ECO:0008006" key="2">
    <source>
        <dbReference type="Google" id="ProtNLM"/>
    </source>
</evidence>
<protein>
    <recommendedName>
        <fullName evidence="2">Asparagine synthase</fullName>
    </recommendedName>
</protein>
<reference evidence="1" key="1">
    <citation type="submission" date="2020-04" db="EMBL/GenBank/DDBJ databases">
        <authorList>
            <person name="Chiriac C."/>
            <person name="Salcher M."/>
            <person name="Ghai R."/>
            <person name="Kavagutti S V."/>
        </authorList>
    </citation>
    <scope>NUCLEOTIDE SEQUENCE</scope>
</reference>
<proteinExistence type="predicted"/>
<name>A0A6J5LYZ2_9CAUD</name>
<gene>
    <name evidence="1" type="ORF">UFOVP328_163</name>
</gene>
<organism evidence="1">
    <name type="scientific">uncultured Caudovirales phage</name>
    <dbReference type="NCBI Taxonomy" id="2100421"/>
    <lineage>
        <taxon>Viruses</taxon>
        <taxon>Duplodnaviria</taxon>
        <taxon>Heunggongvirae</taxon>
        <taxon>Uroviricota</taxon>
        <taxon>Caudoviricetes</taxon>
        <taxon>Peduoviridae</taxon>
        <taxon>Maltschvirus</taxon>
        <taxon>Maltschvirus maltsch</taxon>
    </lineage>
</organism>
<dbReference type="SUPFAM" id="SSF52402">
    <property type="entry name" value="Adenine nucleotide alpha hydrolases-like"/>
    <property type="match status" value="1"/>
</dbReference>
<sequence>MRDLIYLSLPWLSTYDPELLDPNYQHHAWFDLQNVEHWPRHTVSRVHQLDTPWPLAPTVIPVPKITCHELNFDRVIESIAEQFCQHATQSGKKVYVCWSGGIDSTAILISLLKVASADFLKNLTVLFSHNCVTENAYFFSRFIKDKLHYEDIDIFSVTADNYNKIIMVDGEAGNQVMGQTSIHKLIYAGRLDLLNQPWRTIQQIDQLLIGATDLAKDLIIDSIEHAPVPIETGCDFLWWTNFNFKFDDVLLRKALNYTQHLNPEQSQYFYEQGLYRFYTHPEMQMWSMLAKDLRRESSKYMPKYIPKRYIFDFDHNEFYFSNKSEEGSSSFAFFNQDVGSKTTGIFALDQSWNKYNIADKGVRAHLGQILQRI</sequence>